<comment type="similarity">
    <text evidence="1">Belongs to the peptidase C48 family.</text>
</comment>
<feature type="domain" description="Ubiquitin-like protease family profile" evidence="7">
    <location>
        <begin position="563"/>
        <end position="822"/>
    </location>
</feature>
<dbReference type="GO" id="GO:0006508">
    <property type="term" value="P:proteolysis"/>
    <property type="evidence" value="ECO:0007669"/>
    <property type="project" value="UniProtKB-KW"/>
</dbReference>
<evidence type="ECO:0000256" key="1">
    <source>
        <dbReference type="ARBA" id="ARBA00005234"/>
    </source>
</evidence>
<dbReference type="GO" id="GO:0016926">
    <property type="term" value="P:protein desumoylation"/>
    <property type="evidence" value="ECO:0007669"/>
    <property type="project" value="TreeGrafter"/>
</dbReference>
<name>A0AAV3AZG3_PYXAD</name>
<feature type="region of interest" description="Disordered" evidence="6">
    <location>
        <begin position="1"/>
        <end position="28"/>
    </location>
</feature>
<keyword evidence="2" id="KW-0597">Phosphoprotein</keyword>
<keyword evidence="9" id="KW-1185">Reference proteome</keyword>
<evidence type="ECO:0000256" key="2">
    <source>
        <dbReference type="ARBA" id="ARBA00022553"/>
    </source>
</evidence>
<dbReference type="PANTHER" id="PTHR46896">
    <property type="entry name" value="SENTRIN-SPECIFIC PROTEASE"/>
    <property type="match status" value="1"/>
</dbReference>
<accession>A0AAV3AZG3</accession>
<organism evidence="8 9">
    <name type="scientific">Pyxicephalus adspersus</name>
    <name type="common">African bullfrog</name>
    <dbReference type="NCBI Taxonomy" id="30357"/>
    <lineage>
        <taxon>Eukaryota</taxon>
        <taxon>Metazoa</taxon>
        <taxon>Chordata</taxon>
        <taxon>Craniata</taxon>
        <taxon>Vertebrata</taxon>
        <taxon>Euteleostomi</taxon>
        <taxon>Amphibia</taxon>
        <taxon>Batrachia</taxon>
        <taxon>Anura</taxon>
        <taxon>Neobatrachia</taxon>
        <taxon>Ranoidea</taxon>
        <taxon>Pyxicephalidae</taxon>
        <taxon>Pyxicephalinae</taxon>
        <taxon>Pyxicephalus</taxon>
    </lineage>
</organism>
<evidence type="ECO:0000256" key="5">
    <source>
        <dbReference type="ARBA" id="ARBA00022801"/>
    </source>
</evidence>
<dbReference type="GO" id="GO:0070139">
    <property type="term" value="F:SUMO-specific endopeptidase activity"/>
    <property type="evidence" value="ECO:0007669"/>
    <property type="project" value="TreeGrafter"/>
</dbReference>
<evidence type="ECO:0000259" key="7">
    <source>
        <dbReference type="PROSITE" id="PS50600"/>
    </source>
</evidence>
<dbReference type="InterPro" id="IPR051947">
    <property type="entry name" value="Sentrin-specific_protease"/>
</dbReference>
<feature type="compositionally biased region" description="Low complexity" evidence="6">
    <location>
        <begin position="194"/>
        <end position="206"/>
    </location>
</feature>
<dbReference type="GO" id="GO:0005737">
    <property type="term" value="C:cytoplasm"/>
    <property type="evidence" value="ECO:0007669"/>
    <property type="project" value="TreeGrafter"/>
</dbReference>
<dbReference type="GO" id="GO:0005634">
    <property type="term" value="C:nucleus"/>
    <property type="evidence" value="ECO:0007669"/>
    <property type="project" value="TreeGrafter"/>
</dbReference>
<keyword evidence="3" id="KW-0645">Protease</keyword>
<dbReference type="AlphaFoldDB" id="A0AAV3AZG3"/>
<protein>
    <recommendedName>
        <fullName evidence="7">Ubiquitin-like protease family profile domain-containing protein</fullName>
    </recommendedName>
</protein>
<evidence type="ECO:0000256" key="6">
    <source>
        <dbReference type="SAM" id="MobiDB-lite"/>
    </source>
</evidence>
<feature type="compositionally biased region" description="Basic and acidic residues" evidence="6">
    <location>
        <begin position="1"/>
        <end position="11"/>
    </location>
</feature>
<dbReference type="Proteomes" id="UP001181693">
    <property type="component" value="Unassembled WGS sequence"/>
</dbReference>
<proteinExistence type="inferred from homology"/>
<sequence>MMDKRRNESSPETRPSGITPGFKIPKKKPDDWCESISVSSPLSRMQNREFQNVTYRKRASGSSYETFNVPRNKNTHSYYTLKFDRTPTKNFNELYQERQIGTKYEAQRPLECKEQTQASPSSKVCRDVSNTSISSHKHLNSRPRKSTSPVLDSQGASKAQEKRNALKDIELSPARREQTYCCKRVEHQNKKKSLSSSSTDLSDSSSEPITDCTVPCMLNTPRRKTIARQKMKSTAEENNKSSDDGWDSGPTRSTSQSGVYSTKRKKLLPKDDRKENPPIILSSDEDEAGHEEKKTGCAQSTVKKISLERKCPSPTKDAEPIDHCGILKAATTTPEQSDTSVLQLKCLNVYYGRKGGRVSEMAKFSATSVEIPLKVAFHKMTCLTVETRKVQKYGLWFTNGGDSVRSSVVIVLWISPSYVPFIEKKMDLAAKNQAVKSNEFIFLELAEPITGKEQSLLSEIMVEASKYGLSSLSEVLSCDEMFSIVESLPFEECSFKLNCCSFQSQPPKAKKVKSTYSLMHKMSNGCYSFSMVPEQHIALEDAHKSGVAIRLLVYPPPPTKGGLAVSNEDLQCLEHGEFLNDVIIDFYLKYLMLEIFPKPFAEKCHIFSSFFFKCLTRKENCSNDINSETSTAERRHQRVKNWTRHVDIFKKDFIFVPVNENSHWYLAVICFPWLEKTVYEDRKEQNVVSYSKTKGSFNSGSVIVFNDRLSKTEETAEDSNSGSESSSGSGKGYTQKYPKPKESHIGKVCKRPCILIFDSLKIGSVKSTVQVLREYLNVEYQVKQKSEREFSRSSMRELYPKVPKQNNSTDCGLYLLQYVESFSQQGTGNADIISTLLSWRFTVLKSFSDYHIEDRLSSTN</sequence>
<reference evidence="8" key="1">
    <citation type="thesis" date="2020" institute="ProQuest LLC" country="789 East Eisenhower Parkway, Ann Arbor, MI, USA">
        <title>Comparative Genomics and Chromosome Evolution.</title>
        <authorList>
            <person name="Mudd A.B."/>
        </authorList>
    </citation>
    <scope>NUCLEOTIDE SEQUENCE</scope>
    <source>
        <strain evidence="8">1538</strain>
        <tissue evidence="8">Blood</tissue>
    </source>
</reference>
<evidence type="ECO:0000313" key="8">
    <source>
        <dbReference type="EMBL" id="DBA33304.1"/>
    </source>
</evidence>
<feature type="compositionally biased region" description="Basic residues" evidence="6">
    <location>
        <begin position="221"/>
        <end position="231"/>
    </location>
</feature>
<gene>
    <name evidence="8" type="ORF">GDO54_001009</name>
</gene>
<dbReference type="PANTHER" id="PTHR46896:SF2">
    <property type="entry name" value="SENTRIN-SPECIFIC PROTEASE 7"/>
    <property type="match status" value="1"/>
</dbReference>
<dbReference type="InterPro" id="IPR003653">
    <property type="entry name" value="Peptidase_C48_C"/>
</dbReference>
<keyword evidence="4" id="KW-0833">Ubl conjugation pathway</keyword>
<feature type="compositionally biased region" description="Polar residues" evidence="6">
    <location>
        <begin position="115"/>
        <end position="134"/>
    </location>
</feature>
<dbReference type="EMBL" id="DYDO01000001">
    <property type="protein sequence ID" value="DBA33304.1"/>
    <property type="molecule type" value="Genomic_DNA"/>
</dbReference>
<dbReference type="InterPro" id="IPR038765">
    <property type="entry name" value="Papain-like_cys_pep_sf"/>
</dbReference>
<dbReference type="Gene3D" id="3.40.395.10">
    <property type="entry name" value="Adenoviral Proteinase, Chain A"/>
    <property type="match status" value="1"/>
</dbReference>
<evidence type="ECO:0000313" key="9">
    <source>
        <dbReference type="Proteomes" id="UP001181693"/>
    </source>
</evidence>
<feature type="region of interest" description="Disordered" evidence="6">
    <location>
        <begin position="111"/>
        <end position="170"/>
    </location>
</feature>
<feature type="compositionally biased region" description="Basic and acidic residues" evidence="6">
    <location>
        <begin position="159"/>
        <end position="170"/>
    </location>
</feature>
<evidence type="ECO:0000256" key="4">
    <source>
        <dbReference type="ARBA" id="ARBA00022786"/>
    </source>
</evidence>
<feature type="region of interest" description="Disordered" evidence="6">
    <location>
        <begin position="713"/>
        <end position="743"/>
    </location>
</feature>
<feature type="compositionally biased region" description="Basic and acidic residues" evidence="6">
    <location>
        <begin position="233"/>
        <end position="243"/>
    </location>
</feature>
<feature type="compositionally biased region" description="Polar residues" evidence="6">
    <location>
        <begin position="146"/>
        <end position="157"/>
    </location>
</feature>
<feature type="compositionally biased region" description="Basic residues" evidence="6">
    <location>
        <begin position="135"/>
        <end position="145"/>
    </location>
</feature>
<dbReference type="PROSITE" id="PS50600">
    <property type="entry name" value="ULP_PROTEASE"/>
    <property type="match status" value="1"/>
</dbReference>
<dbReference type="Pfam" id="PF02902">
    <property type="entry name" value="Peptidase_C48"/>
    <property type="match status" value="1"/>
</dbReference>
<feature type="compositionally biased region" description="Polar residues" evidence="6">
    <location>
        <begin position="250"/>
        <end position="260"/>
    </location>
</feature>
<dbReference type="SUPFAM" id="SSF54001">
    <property type="entry name" value="Cysteine proteinases"/>
    <property type="match status" value="1"/>
</dbReference>
<evidence type="ECO:0000256" key="3">
    <source>
        <dbReference type="ARBA" id="ARBA00022670"/>
    </source>
</evidence>
<feature type="compositionally biased region" description="Low complexity" evidence="6">
    <location>
        <begin position="719"/>
        <end position="728"/>
    </location>
</feature>
<comment type="caution">
    <text evidence="8">The sequence shown here is derived from an EMBL/GenBank/DDBJ whole genome shotgun (WGS) entry which is preliminary data.</text>
</comment>
<feature type="region of interest" description="Disordered" evidence="6">
    <location>
        <begin position="187"/>
        <end position="299"/>
    </location>
</feature>
<keyword evidence="5" id="KW-0378">Hydrolase</keyword>